<keyword evidence="10" id="KW-0902">Two-component regulatory system</keyword>
<evidence type="ECO:0000256" key="4">
    <source>
        <dbReference type="ARBA" id="ARBA00022500"/>
    </source>
</evidence>
<accession>A0ABV5ZGE8</accession>
<dbReference type="CDD" id="cd16916">
    <property type="entry name" value="HATPase_CheA-like"/>
    <property type="match status" value="1"/>
</dbReference>
<comment type="function">
    <text evidence="11">Involved in the transmission of sensory signals from the chemoreceptors to the flagellar motors. CheA is autophosphorylated; it can transfer its phosphate group to either CheB or CheY.</text>
</comment>
<feature type="region of interest" description="Disordered" evidence="13">
    <location>
        <begin position="276"/>
        <end position="298"/>
    </location>
</feature>
<dbReference type="Pfam" id="PF02895">
    <property type="entry name" value="H-kinase_dim"/>
    <property type="match status" value="1"/>
</dbReference>
<dbReference type="InterPro" id="IPR002545">
    <property type="entry name" value="CheW-lke_dom"/>
</dbReference>
<dbReference type="Gene3D" id="3.30.565.10">
    <property type="entry name" value="Histidine kinase-like ATPase, C-terminal domain"/>
    <property type="match status" value="1"/>
</dbReference>
<dbReference type="SMART" id="SM00387">
    <property type="entry name" value="HATPase_c"/>
    <property type="match status" value="1"/>
</dbReference>
<feature type="compositionally biased region" description="Polar residues" evidence="13">
    <location>
        <begin position="283"/>
        <end position="294"/>
    </location>
</feature>
<dbReference type="Pfam" id="PF01627">
    <property type="entry name" value="Hpt"/>
    <property type="match status" value="1"/>
</dbReference>
<organism evidence="17 18">
    <name type="scientific">Balneatrix alpica</name>
    <dbReference type="NCBI Taxonomy" id="75684"/>
    <lineage>
        <taxon>Bacteria</taxon>
        <taxon>Pseudomonadati</taxon>
        <taxon>Pseudomonadota</taxon>
        <taxon>Gammaproteobacteria</taxon>
        <taxon>Oceanospirillales</taxon>
        <taxon>Balneatrichaceae</taxon>
        <taxon>Balneatrix</taxon>
    </lineage>
</organism>
<keyword evidence="7" id="KW-0547">Nucleotide-binding</keyword>
<dbReference type="SUPFAM" id="SSF47226">
    <property type="entry name" value="Histidine-containing phosphotransfer domain, HPT domain"/>
    <property type="match status" value="1"/>
</dbReference>
<gene>
    <name evidence="17" type="ORF">ACFFLH_14200</name>
</gene>
<dbReference type="SUPFAM" id="SSF50341">
    <property type="entry name" value="CheW-like"/>
    <property type="match status" value="1"/>
</dbReference>
<evidence type="ECO:0000256" key="1">
    <source>
        <dbReference type="ARBA" id="ARBA00000085"/>
    </source>
</evidence>
<dbReference type="InterPro" id="IPR051315">
    <property type="entry name" value="Bact_Chemotaxis_CheA"/>
</dbReference>
<comment type="catalytic activity">
    <reaction evidence="1">
        <text>ATP + protein L-histidine = ADP + protein N-phospho-L-histidine.</text>
        <dbReference type="EC" id="2.7.13.3"/>
    </reaction>
</comment>
<evidence type="ECO:0000256" key="13">
    <source>
        <dbReference type="SAM" id="MobiDB-lite"/>
    </source>
</evidence>
<feature type="domain" description="Histidine kinase" evidence="14">
    <location>
        <begin position="318"/>
        <end position="552"/>
    </location>
</feature>
<dbReference type="EC" id="2.7.13.3" evidence="2"/>
<dbReference type="SMART" id="SM00260">
    <property type="entry name" value="CheW"/>
    <property type="match status" value="1"/>
</dbReference>
<dbReference type="InterPro" id="IPR036097">
    <property type="entry name" value="HisK_dim/P_sf"/>
</dbReference>
<dbReference type="PROSITE" id="PS50109">
    <property type="entry name" value="HIS_KIN"/>
    <property type="match status" value="1"/>
</dbReference>
<evidence type="ECO:0000256" key="12">
    <source>
        <dbReference type="PROSITE-ProRule" id="PRU00110"/>
    </source>
</evidence>
<dbReference type="InterPro" id="IPR008207">
    <property type="entry name" value="Sig_transdc_His_kin_Hpt_dom"/>
</dbReference>
<evidence type="ECO:0000313" key="17">
    <source>
        <dbReference type="EMBL" id="MFB9887569.1"/>
    </source>
</evidence>
<dbReference type="Gene3D" id="1.20.120.160">
    <property type="entry name" value="HPT domain"/>
    <property type="match status" value="1"/>
</dbReference>
<evidence type="ECO:0000256" key="2">
    <source>
        <dbReference type="ARBA" id="ARBA00012438"/>
    </source>
</evidence>
<dbReference type="Pfam" id="PF01584">
    <property type="entry name" value="CheW"/>
    <property type="match status" value="1"/>
</dbReference>
<evidence type="ECO:0000256" key="3">
    <source>
        <dbReference type="ARBA" id="ARBA00021495"/>
    </source>
</evidence>
<comment type="caution">
    <text evidence="17">The sequence shown here is derived from an EMBL/GenBank/DDBJ whole genome shotgun (WGS) entry which is preliminary data.</text>
</comment>
<evidence type="ECO:0000259" key="15">
    <source>
        <dbReference type="PROSITE" id="PS50851"/>
    </source>
</evidence>
<dbReference type="CDD" id="cd00088">
    <property type="entry name" value="HPT"/>
    <property type="match status" value="1"/>
</dbReference>
<keyword evidence="8" id="KW-0418">Kinase</keyword>
<evidence type="ECO:0000256" key="5">
    <source>
        <dbReference type="ARBA" id="ARBA00022553"/>
    </source>
</evidence>
<dbReference type="EMBL" id="JBHLZN010000005">
    <property type="protein sequence ID" value="MFB9887569.1"/>
    <property type="molecule type" value="Genomic_DNA"/>
</dbReference>
<feature type="modified residue" description="Phosphohistidine" evidence="12">
    <location>
        <position position="48"/>
    </location>
</feature>
<sequence>MSIDLSQFYQVFFEESFEGLDMMESALLDFLPEEPDAELINSIFRAAHSLKGSSGTFGFTAITEFTHVLETLLDQVRDGERRLDTSQINLLLESVDCLRAMLQVLQQGQEVDTSRSQVLQGRFEAILAGEEASPSVSPDATPQAQEQQSESGYLIQFKPSLSMLCSGNEPLRMFRELAAMGELQVQAHTADMPDWDVMQPESCYLSWTLQLQGESLQLAAINEVFEWVEDECELSVTALGVETPLTSVESDVIDVMGAAEAETVMAGSPQAVMAGNAQEEKQASNQQPSKSPTMTKAPAAAEVSSIRVGIDKIDSLINMVGELVITQSMLEELSEHLDSSSLGRLQEGLAQMAQHTRELQENVMRIRMLPISVVFNRFPRLVRDVSQSLGKQVELRVLGEHTELDKTVLEKIGDPLVHLVRNALDHGLEAPEVRQNGGKAATGVLTLHAYHQGGSIVIEISDDGAGINGEKVLQKAIANGLVAANEQLSDEQIYDLLFMPGFSTADQVSDLSGRGVGMDVVRRNIEELNGTIETRSKVGEGTRFIIRLPLTLAILDGQLIKVCGQTYILPLVSIVESIQAEQAKINLVSPQCRVLQLRDEYIPILRLAEIFNLTSEEEGEGQELLVILEVDNSKVALVVDDLLAQQQVVIKSLEENYRKVNGVSGATILGNGQVSFILDVAGLLKMAGQDRNDYQAA</sequence>
<dbReference type="InterPro" id="IPR003594">
    <property type="entry name" value="HATPase_dom"/>
</dbReference>
<dbReference type="PROSITE" id="PS50894">
    <property type="entry name" value="HPT"/>
    <property type="match status" value="1"/>
</dbReference>
<reference evidence="17 18" key="1">
    <citation type="submission" date="2024-09" db="EMBL/GenBank/DDBJ databases">
        <authorList>
            <person name="Sun Q."/>
            <person name="Mori K."/>
        </authorList>
    </citation>
    <scope>NUCLEOTIDE SEQUENCE [LARGE SCALE GENOMIC DNA]</scope>
    <source>
        <strain evidence="17 18">ATCC 51285</strain>
    </source>
</reference>
<proteinExistence type="predicted"/>
<evidence type="ECO:0000313" key="18">
    <source>
        <dbReference type="Proteomes" id="UP001589628"/>
    </source>
</evidence>
<dbReference type="PROSITE" id="PS50851">
    <property type="entry name" value="CHEW"/>
    <property type="match status" value="1"/>
</dbReference>
<dbReference type="RefSeq" id="WP_027312730.1">
    <property type="nucleotide sequence ID" value="NZ_JBHLZN010000005.1"/>
</dbReference>
<dbReference type="GO" id="GO:0004673">
    <property type="term" value="F:protein histidine kinase activity"/>
    <property type="evidence" value="ECO:0007669"/>
    <property type="project" value="UniProtKB-EC"/>
</dbReference>
<dbReference type="PANTHER" id="PTHR43395">
    <property type="entry name" value="SENSOR HISTIDINE KINASE CHEA"/>
    <property type="match status" value="1"/>
</dbReference>
<dbReference type="PRINTS" id="PR00344">
    <property type="entry name" value="BCTRLSENSOR"/>
</dbReference>
<keyword evidence="6 17" id="KW-0808">Transferase</keyword>
<keyword evidence="4" id="KW-0145">Chemotaxis</keyword>
<keyword evidence="18" id="KW-1185">Reference proteome</keyword>
<dbReference type="SMART" id="SM01231">
    <property type="entry name" value="H-kinase_dim"/>
    <property type="match status" value="1"/>
</dbReference>
<keyword evidence="9" id="KW-0067">ATP-binding</keyword>
<dbReference type="InterPro" id="IPR004358">
    <property type="entry name" value="Sig_transdc_His_kin-like_C"/>
</dbReference>
<feature type="domain" description="CheW-like" evidence="15">
    <location>
        <begin position="554"/>
        <end position="689"/>
    </location>
</feature>
<dbReference type="InterPro" id="IPR036061">
    <property type="entry name" value="CheW-like_dom_sf"/>
</dbReference>
<evidence type="ECO:0000256" key="10">
    <source>
        <dbReference type="ARBA" id="ARBA00023012"/>
    </source>
</evidence>
<dbReference type="PANTHER" id="PTHR43395:SF10">
    <property type="entry name" value="CHEMOTAXIS PROTEIN CHEA"/>
    <property type="match status" value="1"/>
</dbReference>
<evidence type="ECO:0000256" key="11">
    <source>
        <dbReference type="ARBA" id="ARBA00035100"/>
    </source>
</evidence>
<feature type="domain" description="HPt" evidence="16">
    <location>
        <begin position="1"/>
        <end position="105"/>
    </location>
</feature>
<keyword evidence="5 12" id="KW-0597">Phosphoprotein</keyword>
<dbReference type="SUPFAM" id="SSF55874">
    <property type="entry name" value="ATPase domain of HSP90 chaperone/DNA topoisomerase II/histidine kinase"/>
    <property type="match status" value="1"/>
</dbReference>
<dbReference type="SMART" id="SM00073">
    <property type="entry name" value="HPT"/>
    <property type="match status" value="1"/>
</dbReference>
<dbReference type="CDD" id="cd00731">
    <property type="entry name" value="CheA_reg"/>
    <property type="match status" value="1"/>
</dbReference>
<evidence type="ECO:0000256" key="6">
    <source>
        <dbReference type="ARBA" id="ARBA00022679"/>
    </source>
</evidence>
<dbReference type="InterPro" id="IPR036890">
    <property type="entry name" value="HATPase_C_sf"/>
</dbReference>
<protein>
    <recommendedName>
        <fullName evidence="3">Chemotaxis protein CheA</fullName>
        <ecNumber evidence="2">2.7.13.3</ecNumber>
    </recommendedName>
</protein>
<dbReference type="Gene3D" id="1.10.287.560">
    <property type="entry name" value="Histidine kinase CheA-like, homodimeric domain"/>
    <property type="match status" value="1"/>
</dbReference>
<evidence type="ECO:0000256" key="8">
    <source>
        <dbReference type="ARBA" id="ARBA00022777"/>
    </source>
</evidence>
<evidence type="ECO:0000259" key="16">
    <source>
        <dbReference type="PROSITE" id="PS50894"/>
    </source>
</evidence>
<evidence type="ECO:0000259" key="14">
    <source>
        <dbReference type="PROSITE" id="PS50109"/>
    </source>
</evidence>
<dbReference type="Gene3D" id="2.30.30.40">
    <property type="entry name" value="SH3 Domains"/>
    <property type="match status" value="1"/>
</dbReference>
<dbReference type="InterPro" id="IPR004105">
    <property type="entry name" value="CheA-like_dim"/>
</dbReference>
<dbReference type="Proteomes" id="UP001589628">
    <property type="component" value="Unassembled WGS sequence"/>
</dbReference>
<evidence type="ECO:0000256" key="9">
    <source>
        <dbReference type="ARBA" id="ARBA00022840"/>
    </source>
</evidence>
<dbReference type="Pfam" id="PF02518">
    <property type="entry name" value="HATPase_c"/>
    <property type="match status" value="1"/>
</dbReference>
<dbReference type="SUPFAM" id="SSF47384">
    <property type="entry name" value="Homodimeric domain of signal transducing histidine kinase"/>
    <property type="match status" value="1"/>
</dbReference>
<dbReference type="InterPro" id="IPR037006">
    <property type="entry name" value="CheA-like_homodim_sf"/>
</dbReference>
<dbReference type="InterPro" id="IPR036641">
    <property type="entry name" value="HPT_dom_sf"/>
</dbReference>
<dbReference type="InterPro" id="IPR005467">
    <property type="entry name" value="His_kinase_dom"/>
</dbReference>
<evidence type="ECO:0000256" key="7">
    <source>
        <dbReference type="ARBA" id="ARBA00022741"/>
    </source>
</evidence>
<name>A0ABV5ZGE8_9GAMM</name>